<sequence>MCESGALLTHVSSVTKEGIEENKLLLILDDTGLIVSSRSDALVLPDAVSYESCVGVEVDQVVEENKVLLDEGSVLLYNKLSKNSMHFSLETYGERADVSKLYI</sequence>
<dbReference type="Proteomes" id="UP000000305">
    <property type="component" value="Unassembled WGS sequence"/>
</dbReference>
<reference evidence="1 2" key="1">
    <citation type="journal article" date="2011" name="Science">
        <title>The ecoresponsive genome of Daphnia pulex.</title>
        <authorList>
            <person name="Colbourne J.K."/>
            <person name="Pfrender M.E."/>
            <person name="Gilbert D."/>
            <person name="Thomas W.K."/>
            <person name="Tucker A."/>
            <person name="Oakley T.H."/>
            <person name="Tokishita S."/>
            <person name="Aerts A."/>
            <person name="Arnold G.J."/>
            <person name="Basu M.K."/>
            <person name="Bauer D.J."/>
            <person name="Caceres C.E."/>
            <person name="Carmel L."/>
            <person name="Casola C."/>
            <person name="Choi J.H."/>
            <person name="Detter J.C."/>
            <person name="Dong Q."/>
            <person name="Dusheyko S."/>
            <person name="Eads B.D."/>
            <person name="Frohlich T."/>
            <person name="Geiler-Samerotte K.A."/>
            <person name="Gerlach D."/>
            <person name="Hatcher P."/>
            <person name="Jogdeo S."/>
            <person name="Krijgsveld J."/>
            <person name="Kriventseva E.V."/>
            <person name="Kultz D."/>
            <person name="Laforsch C."/>
            <person name="Lindquist E."/>
            <person name="Lopez J."/>
            <person name="Manak J.R."/>
            <person name="Muller J."/>
            <person name="Pangilinan J."/>
            <person name="Patwardhan R.P."/>
            <person name="Pitluck S."/>
            <person name="Pritham E.J."/>
            <person name="Rechtsteiner A."/>
            <person name="Rho M."/>
            <person name="Rogozin I.B."/>
            <person name="Sakarya O."/>
            <person name="Salamov A."/>
            <person name="Schaack S."/>
            <person name="Shapiro H."/>
            <person name="Shiga Y."/>
            <person name="Skalitzky C."/>
            <person name="Smith Z."/>
            <person name="Souvorov A."/>
            <person name="Sung W."/>
            <person name="Tang Z."/>
            <person name="Tsuchiya D."/>
            <person name="Tu H."/>
            <person name="Vos H."/>
            <person name="Wang M."/>
            <person name="Wolf Y.I."/>
            <person name="Yamagata H."/>
            <person name="Yamada T."/>
            <person name="Ye Y."/>
            <person name="Shaw J.R."/>
            <person name="Andrews J."/>
            <person name="Crease T.J."/>
            <person name="Tang H."/>
            <person name="Lucas S.M."/>
            <person name="Robertson H.M."/>
            <person name="Bork P."/>
            <person name="Koonin E.V."/>
            <person name="Zdobnov E.M."/>
            <person name="Grigoriev I.V."/>
            <person name="Lynch M."/>
            <person name="Boore J.L."/>
        </authorList>
    </citation>
    <scope>NUCLEOTIDE SEQUENCE [LARGE SCALE GENOMIC DNA]</scope>
</reference>
<dbReference type="InParanoid" id="E9H602"/>
<dbReference type="EMBL" id="GL732595">
    <property type="protein sequence ID" value="EFX72812.1"/>
    <property type="molecule type" value="Genomic_DNA"/>
</dbReference>
<dbReference type="KEGG" id="dpx:DAPPUDRAFT_253946"/>
<dbReference type="AlphaFoldDB" id="E9H602"/>
<proteinExistence type="predicted"/>
<gene>
    <name evidence="1" type="ORF">DAPPUDRAFT_253946</name>
</gene>
<protein>
    <submittedName>
        <fullName evidence="1">Uncharacterized protein</fullName>
    </submittedName>
</protein>
<dbReference type="HOGENOM" id="CLU_2266419_0_0_1"/>
<evidence type="ECO:0000313" key="2">
    <source>
        <dbReference type="Proteomes" id="UP000000305"/>
    </source>
</evidence>
<name>E9H602_DAPPU</name>
<accession>E9H602</accession>
<evidence type="ECO:0000313" key="1">
    <source>
        <dbReference type="EMBL" id="EFX72812.1"/>
    </source>
</evidence>
<organism evidence="1 2">
    <name type="scientific">Daphnia pulex</name>
    <name type="common">Water flea</name>
    <dbReference type="NCBI Taxonomy" id="6669"/>
    <lineage>
        <taxon>Eukaryota</taxon>
        <taxon>Metazoa</taxon>
        <taxon>Ecdysozoa</taxon>
        <taxon>Arthropoda</taxon>
        <taxon>Crustacea</taxon>
        <taxon>Branchiopoda</taxon>
        <taxon>Diplostraca</taxon>
        <taxon>Cladocera</taxon>
        <taxon>Anomopoda</taxon>
        <taxon>Daphniidae</taxon>
        <taxon>Daphnia</taxon>
    </lineage>
</organism>
<keyword evidence="2" id="KW-1185">Reference proteome</keyword>